<sequence>MRSKKGRMPVKQALMRLKNLNTLIIDH</sequence>
<reference evidence="1" key="2">
    <citation type="journal article" date="2015" name="Fish Shellfish Immunol.">
        <title>Early steps in the European eel (Anguilla anguilla)-Vibrio vulnificus interaction in the gills: Role of the RtxA13 toxin.</title>
        <authorList>
            <person name="Callol A."/>
            <person name="Pajuelo D."/>
            <person name="Ebbesson L."/>
            <person name="Teles M."/>
            <person name="MacKenzie S."/>
            <person name="Amaro C."/>
        </authorList>
    </citation>
    <scope>NUCLEOTIDE SEQUENCE</scope>
</reference>
<name>A0A0E9SWD8_ANGAN</name>
<dbReference type="EMBL" id="GBXM01063005">
    <property type="protein sequence ID" value="JAH45572.1"/>
    <property type="molecule type" value="Transcribed_RNA"/>
</dbReference>
<dbReference type="AlphaFoldDB" id="A0A0E9SWD8"/>
<accession>A0A0E9SWD8</accession>
<evidence type="ECO:0000313" key="1">
    <source>
        <dbReference type="EMBL" id="JAH45572.1"/>
    </source>
</evidence>
<organism evidence="1">
    <name type="scientific">Anguilla anguilla</name>
    <name type="common">European freshwater eel</name>
    <name type="synonym">Muraena anguilla</name>
    <dbReference type="NCBI Taxonomy" id="7936"/>
    <lineage>
        <taxon>Eukaryota</taxon>
        <taxon>Metazoa</taxon>
        <taxon>Chordata</taxon>
        <taxon>Craniata</taxon>
        <taxon>Vertebrata</taxon>
        <taxon>Euteleostomi</taxon>
        <taxon>Actinopterygii</taxon>
        <taxon>Neopterygii</taxon>
        <taxon>Teleostei</taxon>
        <taxon>Anguilliformes</taxon>
        <taxon>Anguillidae</taxon>
        <taxon>Anguilla</taxon>
    </lineage>
</organism>
<proteinExistence type="predicted"/>
<protein>
    <submittedName>
        <fullName evidence="1">Uncharacterized protein</fullName>
    </submittedName>
</protein>
<reference evidence="1" key="1">
    <citation type="submission" date="2014-11" db="EMBL/GenBank/DDBJ databases">
        <authorList>
            <person name="Amaro Gonzalez C."/>
        </authorList>
    </citation>
    <scope>NUCLEOTIDE SEQUENCE</scope>
</reference>